<feature type="signal peptide" evidence="1">
    <location>
        <begin position="1"/>
        <end position="19"/>
    </location>
</feature>
<keyword evidence="1" id="KW-0732">Signal</keyword>
<dbReference type="AlphaFoldDB" id="B4DCD6"/>
<protein>
    <recommendedName>
        <fullName evidence="2">3-keto-alpha-glucoside-1,2-lyase/3-keto-2-hydroxy-glucal hydratase domain-containing protein</fullName>
    </recommendedName>
</protein>
<evidence type="ECO:0000313" key="3">
    <source>
        <dbReference type="EMBL" id="EDY15885.1"/>
    </source>
</evidence>
<name>B4DCD6_9BACT</name>
<comment type="caution">
    <text evidence="3">The sequence shown here is derived from an EMBL/GenBank/DDBJ whole genome shotgun (WGS) entry which is preliminary data.</text>
</comment>
<gene>
    <name evidence="3" type="ORF">CfE428DRAFT_6577</name>
</gene>
<evidence type="ECO:0000259" key="2">
    <source>
        <dbReference type="Pfam" id="PF06439"/>
    </source>
</evidence>
<dbReference type="GO" id="GO:0016787">
    <property type="term" value="F:hydrolase activity"/>
    <property type="evidence" value="ECO:0007669"/>
    <property type="project" value="InterPro"/>
</dbReference>
<sequence>MKLLPLIFILPALTASVFAADLGKLIFQDDFNRAESKPDAEDIGNGWGTNSKARAQGDKQVALKDGAMHIYISARADHAVSVTHPAEFTNGSVTLRFMLESDTDSLGLDFADPQCKEVHAGHLCAAKVSPKQVQLIDHKTGGMRLDIHDARTEKKPLSDEQKSALVGKTKNVPHATEVGKWHDLQVTIEGDDISVLVDGQAVGDLHSPGIAHPTKRMLRLAVPHNAVVDDVKIYQKN</sequence>
<dbReference type="InterPro" id="IPR010496">
    <property type="entry name" value="AL/BT2_dom"/>
</dbReference>
<feature type="domain" description="3-keto-alpha-glucoside-1,2-lyase/3-keto-2-hydroxy-glucal hydratase" evidence="2">
    <location>
        <begin position="40"/>
        <end position="211"/>
    </location>
</feature>
<dbReference type="EMBL" id="ABVL01000048">
    <property type="protein sequence ID" value="EDY15885.1"/>
    <property type="molecule type" value="Genomic_DNA"/>
</dbReference>
<proteinExistence type="predicted"/>
<reference evidence="3 4" key="1">
    <citation type="journal article" date="2011" name="J. Bacteriol.">
        <title>Genome sequence of Chthoniobacter flavus Ellin428, an aerobic heterotrophic soil bacterium.</title>
        <authorList>
            <person name="Kant R."/>
            <person name="van Passel M.W."/>
            <person name="Palva A."/>
            <person name="Lucas S."/>
            <person name="Lapidus A."/>
            <person name="Glavina Del Rio T."/>
            <person name="Dalin E."/>
            <person name="Tice H."/>
            <person name="Bruce D."/>
            <person name="Goodwin L."/>
            <person name="Pitluck S."/>
            <person name="Larimer F.W."/>
            <person name="Land M.L."/>
            <person name="Hauser L."/>
            <person name="Sangwan P."/>
            <person name="de Vos W.M."/>
            <person name="Janssen P.H."/>
            <person name="Smidt H."/>
        </authorList>
    </citation>
    <scope>NUCLEOTIDE SEQUENCE [LARGE SCALE GENOMIC DNA]</scope>
    <source>
        <strain evidence="3 4">Ellin428</strain>
    </source>
</reference>
<dbReference type="eggNOG" id="ENOG5031YR6">
    <property type="taxonomic scope" value="Bacteria"/>
</dbReference>
<dbReference type="InParanoid" id="B4DCD6"/>
<dbReference type="Gene3D" id="2.60.120.560">
    <property type="entry name" value="Exo-inulinase, domain 1"/>
    <property type="match status" value="1"/>
</dbReference>
<evidence type="ECO:0000313" key="4">
    <source>
        <dbReference type="Proteomes" id="UP000005824"/>
    </source>
</evidence>
<feature type="chain" id="PRO_5002803423" description="3-keto-alpha-glucoside-1,2-lyase/3-keto-2-hydroxy-glucal hydratase domain-containing protein" evidence="1">
    <location>
        <begin position="20"/>
        <end position="237"/>
    </location>
</feature>
<dbReference type="Proteomes" id="UP000005824">
    <property type="component" value="Unassembled WGS sequence"/>
</dbReference>
<keyword evidence="4" id="KW-1185">Reference proteome</keyword>
<evidence type="ECO:0000256" key="1">
    <source>
        <dbReference type="SAM" id="SignalP"/>
    </source>
</evidence>
<organism evidence="3 4">
    <name type="scientific">Chthoniobacter flavus Ellin428</name>
    <dbReference type="NCBI Taxonomy" id="497964"/>
    <lineage>
        <taxon>Bacteria</taxon>
        <taxon>Pseudomonadati</taxon>
        <taxon>Verrucomicrobiota</taxon>
        <taxon>Spartobacteria</taxon>
        <taxon>Chthoniobacterales</taxon>
        <taxon>Chthoniobacteraceae</taxon>
        <taxon>Chthoniobacter</taxon>
    </lineage>
</organism>
<dbReference type="RefSeq" id="WP_006983894.1">
    <property type="nucleotide sequence ID" value="NZ_ABVL01000048.1"/>
</dbReference>
<dbReference type="Pfam" id="PF06439">
    <property type="entry name" value="3keto-disac_hyd"/>
    <property type="match status" value="1"/>
</dbReference>
<dbReference type="InterPro" id="IPR013320">
    <property type="entry name" value="ConA-like_dom_sf"/>
</dbReference>
<dbReference type="SUPFAM" id="SSF49899">
    <property type="entry name" value="Concanavalin A-like lectins/glucanases"/>
    <property type="match status" value="1"/>
</dbReference>
<accession>B4DCD6</accession>